<keyword evidence="4" id="KW-0175">Coiled coil</keyword>
<dbReference type="Gene3D" id="1.20.5.4130">
    <property type="match status" value="1"/>
</dbReference>
<sequence length="428" mass="48217">MLQIVHQIDHPSGSGVIKSSVSTSQVKMDNPDITMNEYIRLETEKALRHEFPAIVYEDDLTYELEVSLKPTVSPHHAKQVDLEFEISFAEFDDEDCIVIYDKDSFSYKIISAHNLKSDTDNDDALVSDVVRILTSEAIQKYGLLRSLKNDLSALENTFTQIQGVLSDADEMKQTMQKDVEEWLRTLKSASLEAENVLDEAKTDAMIQRLHGEMGRKYKSKFKLTPNTTSKDDAGTGGENSNRETSSLVNLSNIYGRDTENKMMSSVSCLKVRVGIKLDLWTGISDLVDSMDGISITMGDFKVVRPLPFRVFGSVMRNSELSRSWPISVLSVWFTEPRVQRPVFSQLADLNVLNNEFAMDEIQKGVWDCADPKAQGPDAVKKLWDLLKNAFFVCAYIKHFESSGRLAKECNPSLISLVPEKKDPVEVHV</sequence>
<feature type="coiled-coil region" evidence="4">
    <location>
        <begin position="172"/>
        <end position="203"/>
    </location>
</feature>
<reference evidence="7" key="1">
    <citation type="journal article" date="2022" name="Int. J. Mol. Sci.">
        <title>Draft Genome of Tanacetum Coccineum: Genomic Comparison of Closely Related Tanacetum-Family Plants.</title>
        <authorList>
            <person name="Yamashiro T."/>
            <person name="Shiraishi A."/>
            <person name="Nakayama K."/>
            <person name="Satake H."/>
        </authorList>
    </citation>
    <scope>NUCLEOTIDE SEQUENCE</scope>
</reference>
<evidence type="ECO:0000256" key="4">
    <source>
        <dbReference type="SAM" id="Coils"/>
    </source>
</evidence>
<organism evidence="7 8">
    <name type="scientific">Tanacetum coccineum</name>
    <dbReference type="NCBI Taxonomy" id="301880"/>
    <lineage>
        <taxon>Eukaryota</taxon>
        <taxon>Viridiplantae</taxon>
        <taxon>Streptophyta</taxon>
        <taxon>Embryophyta</taxon>
        <taxon>Tracheophyta</taxon>
        <taxon>Spermatophyta</taxon>
        <taxon>Magnoliopsida</taxon>
        <taxon>eudicotyledons</taxon>
        <taxon>Gunneridae</taxon>
        <taxon>Pentapetalae</taxon>
        <taxon>asterids</taxon>
        <taxon>campanulids</taxon>
        <taxon>Asterales</taxon>
        <taxon>Asteraceae</taxon>
        <taxon>Asteroideae</taxon>
        <taxon>Anthemideae</taxon>
        <taxon>Anthemidinae</taxon>
        <taxon>Tanacetum</taxon>
    </lineage>
</organism>
<dbReference type="Pfam" id="PF18052">
    <property type="entry name" value="Rx_N"/>
    <property type="match status" value="1"/>
</dbReference>
<evidence type="ECO:0000256" key="1">
    <source>
        <dbReference type="ARBA" id="ARBA00022737"/>
    </source>
</evidence>
<dbReference type="EMBL" id="BQNB010010167">
    <property type="protein sequence ID" value="GJS73627.1"/>
    <property type="molecule type" value="Genomic_DNA"/>
</dbReference>
<evidence type="ECO:0000256" key="5">
    <source>
        <dbReference type="SAM" id="MobiDB-lite"/>
    </source>
</evidence>
<dbReference type="Proteomes" id="UP001151760">
    <property type="component" value="Unassembled WGS sequence"/>
</dbReference>
<keyword evidence="2" id="KW-0547">Nucleotide-binding</keyword>
<evidence type="ECO:0000259" key="6">
    <source>
        <dbReference type="Pfam" id="PF18052"/>
    </source>
</evidence>
<name>A0ABQ4Y930_9ASTR</name>
<feature type="region of interest" description="Disordered" evidence="5">
    <location>
        <begin position="220"/>
        <end position="243"/>
    </location>
</feature>
<dbReference type="InterPro" id="IPR041118">
    <property type="entry name" value="Rx_N"/>
</dbReference>
<accession>A0ABQ4Y930</accession>
<comment type="caution">
    <text evidence="7">The sequence shown here is derived from an EMBL/GenBank/DDBJ whole genome shotgun (WGS) entry which is preliminary data.</text>
</comment>
<evidence type="ECO:0000256" key="3">
    <source>
        <dbReference type="ARBA" id="ARBA00022821"/>
    </source>
</evidence>
<evidence type="ECO:0000313" key="7">
    <source>
        <dbReference type="EMBL" id="GJS73627.1"/>
    </source>
</evidence>
<protein>
    <submittedName>
        <fullName evidence="7">Disease resistance protein</fullName>
    </submittedName>
</protein>
<evidence type="ECO:0000256" key="2">
    <source>
        <dbReference type="ARBA" id="ARBA00022741"/>
    </source>
</evidence>
<gene>
    <name evidence="7" type="ORF">Tco_0706468</name>
</gene>
<proteinExistence type="predicted"/>
<keyword evidence="3" id="KW-0611">Plant defense</keyword>
<feature type="domain" description="Disease resistance N-terminal" evidence="6">
    <location>
        <begin position="126"/>
        <end position="208"/>
    </location>
</feature>
<keyword evidence="1" id="KW-0677">Repeat</keyword>
<reference evidence="7" key="2">
    <citation type="submission" date="2022-01" db="EMBL/GenBank/DDBJ databases">
        <authorList>
            <person name="Yamashiro T."/>
            <person name="Shiraishi A."/>
            <person name="Satake H."/>
            <person name="Nakayama K."/>
        </authorList>
    </citation>
    <scope>NUCLEOTIDE SEQUENCE</scope>
</reference>
<keyword evidence="8" id="KW-1185">Reference proteome</keyword>
<evidence type="ECO:0000313" key="8">
    <source>
        <dbReference type="Proteomes" id="UP001151760"/>
    </source>
</evidence>